<evidence type="ECO:0000256" key="5">
    <source>
        <dbReference type="SAM" id="Phobius"/>
    </source>
</evidence>
<dbReference type="Proteomes" id="UP001231189">
    <property type="component" value="Unassembled WGS sequence"/>
</dbReference>
<evidence type="ECO:0000256" key="2">
    <source>
        <dbReference type="ARBA" id="ARBA00022771"/>
    </source>
</evidence>
<reference evidence="7" key="1">
    <citation type="submission" date="2023-07" db="EMBL/GenBank/DDBJ databases">
        <title>A chromosome-level genome assembly of Lolium multiflorum.</title>
        <authorList>
            <person name="Chen Y."/>
            <person name="Copetti D."/>
            <person name="Kolliker R."/>
            <person name="Studer B."/>
        </authorList>
    </citation>
    <scope>NUCLEOTIDE SEQUENCE</scope>
    <source>
        <strain evidence="7">02402/16</strain>
        <tissue evidence="7">Leaf</tissue>
    </source>
</reference>
<keyword evidence="8" id="KW-1185">Reference proteome</keyword>
<sequence length="194" mass="22108">MQSDEIAEDSESGNEIDADHDAFLDLPREIRDPFFSVAELNTHHRCRHGEAPQRKVAFDMAATGRRFLGCPRQGADRCSFVAWVDDPWNPVLTRSLMRLWSLAGLGIRDGIPTFEPETPMDQSFLALWAKKNNMRIAFDQMEHSFITKEFKLKEVIRRNSEKATRRLSLYANLCISAVSVAVTVFALLVVLLLR</sequence>
<evidence type="ECO:0000259" key="6">
    <source>
        <dbReference type="PROSITE" id="PS51999"/>
    </source>
</evidence>
<evidence type="ECO:0000256" key="4">
    <source>
        <dbReference type="PROSITE-ProRule" id="PRU01343"/>
    </source>
</evidence>
<evidence type="ECO:0000256" key="3">
    <source>
        <dbReference type="ARBA" id="ARBA00022833"/>
    </source>
</evidence>
<keyword evidence="5" id="KW-1133">Transmembrane helix</keyword>
<feature type="domain" description="GRF-type" evidence="6">
    <location>
        <begin position="46"/>
        <end position="87"/>
    </location>
</feature>
<gene>
    <name evidence="7" type="ORF">QYE76_039680</name>
</gene>
<dbReference type="GO" id="GO:0008270">
    <property type="term" value="F:zinc ion binding"/>
    <property type="evidence" value="ECO:0007669"/>
    <property type="project" value="UniProtKB-KW"/>
</dbReference>
<keyword evidence="1" id="KW-0479">Metal-binding</keyword>
<dbReference type="PANTHER" id="PTHR35163:SF3">
    <property type="entry name" value="ZINC FINGER GRF-TYPE DOMAIN-CONTAINING PROTEIN"/>
    <property type="match status" value="1"/>
</dbReference>
<organism evidence="7 8">
    <name type="scientific">Lolium multiflorum</name>
    <name type="common">Italian ryegrass</name>
    <name type="synonym">Lolium perenne subsp. multiflorum</name>
    <dbReference type="NCBI Taxonomy" id="4521"/>
    <lineage>
        <taxon>Eukaryota</taxon>
        <taxon>Viridiplantae</taxon>
        <taxon>Streptophyta</taxon>
        <taxon>Embryophyta</taxon>
        <taxon>Tracheophyta</taxon>
        <taxon>Spermatophyta</taxon>
        <taxon>Magnoliopsida</taxon>
        <taxon>Liliopsida</taxon>
        <taxon>Poales</taxon>
        <taxon>Poaceae</taxon>
        <taxon>BOP clade</taxon>
        <taxon>Pooideae</taxon>
        <taxon>Poodae</taxon>
        <taxon>Poeae</taxon>
        <taxon>Poeae Chloroplast Group 2 (Poeae type)</taxon>
        <taxon>Loliodinae</taxon>
        <taxon>Loliinae</taxon>
        <taxon>Lolium</taxon>
    </lineage>
</organism>
<evidence type="ECO:0000313" key="7">
    <source>
        <dbReference type="EMBL" id="KAK1678832.1"/>
    </source>
</evidence>
<evidence type="ECO:0000313" key="8">
    <source>
        <dbReference type="Proteomes" id="UP001231189"/>
    </source>
</evidence>
<keyword evidence="2 4" id="KW-0863">Zinc-finger</keyword>
<name>A0AAD8TBK2_LOLMU</name>
<comment type="caution">
    <text evidence="7">The sequence shown here is derived from an EMBL/GenBank/DDBJ whole genome shotgun (WGS) entry which is preliminary data.</text>
</comment>
<proteinExistence type="predicted"/>
<keyword evidence="5" id="KW-0812">Transmembrane</keyword>
<evidence type="ECO:0000256" key="1">
    <source>
        <dbReference type="ARBA" id="ARBA00022723"/>
    </source>
</evidence>
<feature type="transmembrane region" description="Helical" evidence="5">
    <location>
        <begin position="167"/>
        <end position="193"/>
    </location>
</feature>
<accession>A0AAD8TBK2</accession>
<dbReference type="PANTHER" id="PTHR35163">
    <property type="entry name" value="OS02G0467300 PROTEIN"/>
    <property type="match status" value="1"/>
</dbReference>
<protein>
    <recommendedName>
        <fullName evidence="6">GRF-type domain-containing protein</fullName>
    </recommendedName>
</protein>
<keyword evidence="5" id="KW-0472">Membrane</keyword>
<keyword evidence="3" id="KW-0862">Zinc</keyword>
<dbReference type="AlphaFoldDB" id="A0AAD8TBK2"/>
<dbReference type="PROSITE" id="PS51999">
    <property type="entry name" value="ZF_GRF"/>
    <property type="match status" value="1"/>
</dbReference>
<dbReference type="EMBL" id="JAUUTY010000002">
    <property type="protein sequence ID" value="KAK1678832.1"/>
    <property type="molecule type" value="Genomic_DNA"/>
</dbReference>
<dbReference type="InterPro" id="IPR010666">
    <property type="entry name" value="Znf_GRF"/>
</dbReference>